<evidence type="ECO:0000313" key="2">
    <source>
        <dbReference type="EMBL" id="EIM96178.1"/>
    </source>
</evidence>
<organism evidence="2 3">
    <name type="scientific">Paraburkholderia hospita</name>
    <dbReference type="NCBI Taxonomy" id="169430"/>
    <lineage>
        <taxon>Bacteria</taxon>
        <taxon>Pseudomonadati</taxon>
        <taxon>Pseudomonadota</taxon>
        <taxon>Betaproteobacteria</taxon>
        <taxon>Burkholderiales</taxon>
        <taxon>Burkholderiaceae</taxon>
        <taxon>Paraburkholderia</taxon>
    </lineage>
</organism>
<dbReference type="SUPFAM" id="SSF56634">
    <property type="entry name" value="Heme-dependent catalase-like"/>
    <property type="match status" value="1"/>
</dbReference>
<dbReference type="InterPro" id="IPR020835">
    <property type="entry name" value="Catalase_sf"/>
</dbReference>
<name>A0ABP2PEV4_9BURK</name>
<keyword evidence="3" id="KW-1185">Reference proteome</keyword>
<gene>
    <name evidence="2" type="ORF">WQE_35440</name>
</gene>
<accession>A0ABP2PEV4</accession>
<dbReference type="Gene3D" id="2.40.180.10">
    <property type="entry name" value="Catalase core domain"/>
    <property type="match status" value="1"/>
</dbReference>
<reference evidence="2 3" key="1">
    <citation type="journal article" date="2012" name="J. Bacteriol.">
        <title>Draft Genome Sequence of the Soil Bacterium Burkholderia terrae Strain BS001, Which Interacts with Fungal Surface Structures.</title>
        <authorList>
            <person name="Nazir R."/>
            <person name="Hansen M.A."/>
            <person name="Sorensen S."/>
            <person name="van Elsas J.D."/>
        </authorList>
    </citation>
    <scope>NUCLEOTIDE SEQUENCE [LARGE SCALE GENOMIC DNA]</scope>
    <source>
        <strain evidence="2 3">BS001</strain>
    </source>
</reference>
<dbReference type="Proteomes" id="UP000004980">
    <property type="component" value="Unassembled WGS sequence"/>
</dbReference>
<evidence type="ECO:0000256" key="1">
    <source>
        <dbReference type="ARBA" id="ARBA00002974"/>
    </source>
</evidence>
<dbReference type="EMBL" id="AKAU01000205">
    <property type="protein sequence ID" value="EIM96178.1"/>
    <property type="molecule type" value="Genomic_DNA"/>
</dbReference>
<comment type="caution">
    <text evidence="2">The sequence shown here is derived from an EMBL/GenBank/DDBJ whole genome shotgun (WGS) entry which is preliminary data.</text>
</comment>
<comment type="function">
    <text evidence="1">Decomposes hydrogen peroxide into water and oxygen; serves to protect cells from the toxic effects of hydrogen peroxide.</text>
</comment>
<sequence length="66" mass="7308">MNYPQIPVNAPKCPVNGYHRDGMNRIDGNAGGIDSHTPNTVGAWQDQLQCRRAGGALERFVLRPLY</sequence>
<evidence type="ECO:0000313" key="3">
    <source>
        <dbReference type="Proteomes" id="UP000004980"/>
    </source>
</evidence>
<protein>
    <submittedName>
        <fullName evidence="2">Catalase</fullName>
    </submittedName>
</protein>
<proteinExistence type="predicted"/>